<evidence type="ECO:0000313" key="6">
    <source>
        <dbReference type="EMBL" id="KAE9154111.1"/>
    </source>
</evidence>
<evidence type="ECO:0000256" key="1">
    <source>
        <dbReference type="SAM" id="SignalP"/>
    </source>
</evidence>
<dbReference type="AlphaFoldDB" id="A0A6A3YXU7"/>
<dbReference type="Proteomes" id="UP000429523">
    <property type="component" value="Unassembled WGS sequence"/>
</dbReference>
<proteinExistence type="predicted"/>
<protein>
    <recommendedName>
        <fullName evidence="22">RxLR effector protein</fullName>
    </recommendedName>
</protein>
<evidence type="ECO:0008006" key="22">
    <source>
        <dbReference type="Google" id="ProtNLM"/>
    </source>
</evidence>
<dbReference type="EMBL" id="QXFW01000044">
    <property type="protein sequence ID" value="KAE9028440.1"/>
    <property type="molecule type" value="Genomic_DNA"/>
</dbReference>
<keyword evidence="13" id="KW-1185">Reference proteome</keyword>
<dbReference type="EMBL" id="QXGA01000048">
    <property type="protein sequence ID" value="KAE9154111.1"/>
    <property type="molecule type" value="Genomic_DNA"/>
</dbReference>
<keyword evidence="1" id="KW-0732">Signal</keyword>
<comment type="caution">
    <text evidence="7">The sequence shown here is derived from an EMBL/GenBank/DDBJ whole genome shotgun (WGS) entry which is preliminary data.</text>
</comment>
<evidence type="ECO:0000313" key="8">
    <source>
        <dbReference type="EMBL" id="KAE9249933.1"/>
    </source>
</evidence>
<evidence type="ECO:0000313" key="16">
    <source>
        <dbReference type="Proteomes" id="UP000440732"/>
    </source>
</evidence>
<evidence type="ECO:0000313" key="14">
    <source>
        <dbReference type="Proteomes" id="UP000437068"/>
    </source>
</evidence>
<feature type="signal peptide" evidence="1">
    <location>
        <begin position="1"/>
        <end position="23"/>
    </location>
</feature>
<evidence type="ECO:0000313" key="11">
    <source>
        <dbReference type="EMBL" id="KAE9353135.1"/>
    </source>
</evidence>
<dbReference type="EMBL" id="QXFX01000047">
    <property type="protein sequence ID" value="KAE9136143.1"/>
    <property type="molecule type" value="Genomic_DNA"/>
</dbReference>
<dbReference type="EMBL" id="QXGF01000065">
    <property type="protein sequence ID" value="KAE8947966.1"/>
    <property type="molecule type" value="Genomic_DNA"/>
</dbReference>
<dbReference type="Proteomes" id="UP000440732">
    <property type="component" value="Unassembled WGS sequence"/>
</dbReference>
<evidence type="ECO:0000313" key="10">
    <source>
        <dbReference type="EMBL" id="KAE9326931.1"/>
    </source>
</evidence>
<dbReference type="EMBL" id="QXFZ01000062">
    <property type="protein sequence ID" value="KAE9136100.1"/>
    <property type="molecule type" value="Genomic_DNA"/>
</dbReference>
<evidence type="ECO:0000313" key="2">
    <source>
        <dbReference type="EMBL" id="KAE8947966.1"/>
    </source>
</evidence>
<evidence type="ECO:0000313" key="7">
    <source>
        <dbReference type="EMBL" id="KAE9226941.1"/>
    </source>
</evidence>
<dbReference type="Proteomes" id="UP000488956">
    <property type="component" value="Unassembled WGS sequence"/>
</dbReference>
<evidence type="ECO:0000313" key="13">
    <source>
        <dbReference type="Proteomes" id="UP000433483"/>
    </source>
</evidence>
<dbReference type="EMBL" id="QXFY01000185">
    <property type="protein sequence ID" value="KAE9353135.1"/>
    <property type="molecule type" value="Genomic_DNA"/>
</dbReference>
<evidence type="ECO:0000313" key="19">
    <source>
        <dbReference type="Proteomes" id="UP000476176"/>
    </source>
</evidence>
<dbReference type="Proteomes" id="UP000476176">
    <property type="component" value="Unassembled WGS sequence"/>
</dbReference>
<dbReference type="EMBL" id="QXGB01000165">
    <property type="protein sequence ID" value="KAE9226941.1"/>
    <property type="molecule type" value="Genomic_DNA"/>
</dbReference>
<dbReference type="EMBL" id="QXGD01000068">
    <property type="protein sequence ID" value="KAE9254971.1"/>
    <property type="molecule type" value="Genomic_DNA"/>
</dbReference>
<dbReference type="Proteomes" id="UP000433483">
    <property type="component" value="Unassembled WGS sequence"/>
</dbReference>
<dbReference type="Proteomes" id="UP000440367">
    <property type="component" value="Unassembled WGS sequence"/>
</dbReference>
<accession>A0A6A3YXU7</accession>
<sequence>MVHSRLNCTQCALLCSAFTPCLANTLQATSVPFYRERVNKELMYPWLDYN</sequence>
<dbReference type="Proteomes" id="UP000460718">
    <property type="component" value="Unassembled WGS sequence"/>
</dbReference>
<evidence type="ECO:0000313" key="3">
    <source>
        <dbReference type="EMBL" id="KAE9028440.1"/>
    </source>
</evidence>
<evidence type="ECO:0000313" key="17">
    <source>
        <dbReference type="Proteomes" id="UP000441208"/>
    </source>
</evidence>
<evidence type="ECO:0000313" key="18">
    <source>
        <dbReference type="Proteomes" id="UP000460718"/>
    </source>
</evidence>
<evidence type="ECO:0000313" key="12">
    <source>
        <dbReference type="Proteomes" id="UP000429523"/>
    </source>
</evidence>
<dbReference type="EMBL" id="QXGE01000059">
    <property type="protein sequence ID" value="KAE9326931.1"/>
    <property type="molecule type" value="Genomic_DNA"/>
</dbReference>
<reference evidence="12 13" key="1">
    <citation type="submission" date="2018-08" db="EMBL/GenBank/DDBJ databases">
        <title>Genomic investigation of the strawberry pathogen Phytophthora fragariae indicates pathogenicity is determined by transcriptional variation in three key races.</title>
        <authorList>
            <person name="Adams T.M."/>
            <person name="Armitage A.D."/>
            <person name="Sobczyk M.K."/>
            <person name="Bates H.J."/>
            <person name="Dunwell J.M."/>
            <person name="Nellist C.F."/>
            <person name="Harrison R.J."/>
        </authorList>
    </citation>
    <scope>NUCLEOTIDE SEQUENCE [LARGE SCALE GENOMIC DNA]</scope>
    <source>
        <strain evidence="10 14">A4</strain>
        <strain evidence="9 15">BC-1</strain>
        <strain evidence="8 19">BC-23</strain>
        <strain evidence="7 13">NOV-27</strain>
        <strain evidence="6 16">NOV-5</strain>
        <strain evidence="4 17">NOV-71</strain>
        <strain evidence="11 20">NOV-77</strain>
        <strain evidence="2 12">NOV-9</strain>
        <strain evidence="5 21">ONT-3</strain>
        <strain evidence="3 18">SCRP245</strain>
    </source>
</reference>
<name>A0A6A3YXU7_9STRA</name>
<evidence type="ECO:0000313" key="20">
    <source>
        <dbReference type="Proteomes" id="UP000486351"/>
    </source>
</evidence>
<feature type="chain" id="PRO_5036166797" description="RxLR effector protein" evidence="1">
    <location>
        <begin position="24"/>
        <end position="50"/>
    </location>
</feature>
<dbReference type="EMBL" id="QXGC01000097">
    <property type="protein sequence ID" value="KAE9249933.1"/>
    <property type="molecule type" value="Genomic_DNA"/>
</dbReference>
<dbReference type="Proteomes" id="UP000486351">
    <property type="component" value="Unassembled WGS sequence"/>
</dbReference>
<dbReference type="Proteomes" id="UP000437068">
    <property type="component" value="Unassembled WGS sequence"/>
</dbReference>
<evidence type="ECO:0000313" key="9">
    <source>
        <dbReference type="EMBL" id="KAE9254971.1"/>
    </source>
</evidence>
<organism evidence="7 13">
    <name type="scientific">Phytophthora fragariae</name>
    <dbReference type="NCBI Taxonomy" id="53985"/>
    <lineage>
        <taxon>Eukaryota</taxon>
        <taxon>Sar</taxon>
        <taxon>Stramenopiles</taxon>
        <taxon>Oomycota</taxon>
        <taxon>Peronosporomycetes</taxon>
        <taxon>Peronosporales</taxon>
        <taxon>Peronosporaceae</taxon>
        <taxon>Phytophthora</taxon>
    </lineage>
</organism>
<evidence type="ECO:0000313" key="15">
    <source>
        <dbReference type="Proteomes" id="UP000440367"/>
    </source>
</evidence>
<evidence type="ECO:0000313" key="4">
    <source>
        <dbReference type="EMBL" id="KAE9136100.1"/>
    </source>
</evidence>
<gene>
    <name evidence="10" type="ORF">PF001_g2171</name>
    <name evidence="9" type="ORF">PF002_g2556</name>
    <name evidence="8" type="ORF">PF004_g3162</name>
    <name evidence="7" type="ORF">PF005_g4919</name>
    <name evidence="6" type="ORF">PF006_g1817</name>
    <name evidence="4" type="ORF">PF007_g2299</name>
    <name evidence="11" type="ORF">PF008_g5126</name>
    <name evidence="2" type="ORF">PF009_g2444</name>
    <name evidence="5" type="ORF">PF010_g1793</name>
    <name evidence="3" type="ORF">PF011_g1555</name>
</gene>
<evidence type="ECO:0000313" key="21">
    <source>
        <dbReference type="Proteomes" id="UP000488956"/>
    </source>
</evidence>
<evidence type="ECO:0000313" key="5">
    <source>
        <dbReference type="EMBL" id="KAE9136143.1"/>
    </source>
</evidence>
<dbReference type="Proteomes" id="UP000441208">
    <property type="component" value="Unassembled WGS sequence"/>
</dbReference>